<keyword evidence="2" id="KW-0489">Methyltransferase</keyword>
<evidence type="ECO:0000259" key="4">
    <source>
        <dbReference type="Pfam" id="PF08241"/>
    </source>
</evidence>
<evidence type="ECO:0000256" key="1">
    <source>
        <dbReference type="ARBA" id="ARBA00008361"/>
    </source>
</evidence>
<dbReference type="AlphaFoldDB" id="A0A1R2CE06"/>
<gene>
    <name evidence="5" type="ORF">SteCoe_11075</name>
</gene>
<evidence type="ECO:0000256" key="2">
    <source>
        <dbReference type="ARBA" id="ARBA00022603"/>
    </source>
</evidence>
<dbReference type="Pfam" id="PF08241">
    <property type="entry name" value="Methyltransf_11"/>
    <property type="match status" value="1"/>
</dbReference>
<evidence type="ECO:0000256" key="3">
    <source>
        <dbReference type="ARBA" id="ARBA00022679"/>
    </source>
</evidence>
<name>A0A1R2CE06_9CILI</name>
<dbReference type="PANTHER" id="PTHR12176:SF79">
    <property type="entry name" value="METHYLTRANSFERASE TYPE 11 DOMAIN-CONTAINING PROTEIN"/>
    <property type="match status" value="1"/>
</dbReference>
<comment type="caution">
    <text evidence="5">The sequence shown here is derived from an EMBL/GenBank/DDBJ whole genome shotgun (WGS) entry which is preliminary data.</text>
</comment>
<feature type="domain" description="Methyltransferase type 11" evidence="4">
    <location>
        <begin position="47"/>
        <end position="147"/>
    </location>
</feature>
<dbReference type="InterPro" id="IPR029063">
    <property type="entry name" value="SAM-dependent_MTases_sf"/>
</dbReference>
<evidence type="ECO:0000313" key="5">
    <source>
        <dbReference type="EMBL" id="OMJ87233.1"/>
    </source>
</evidence>
<evidence type="ECO:0000313" key="6">
    <source>
        <dbReference type="Proteomes" id="UP000187209"/>
    </source>
</evidence>
<dbReference type="GO" id="GO:0032259">
    <property type="term" value="P:methylation"/>
    <property type="evidence" value="ECO:0007669"/>
    <property type="project" value="UniProtKB-KW"/>
</dbReference>
<keyword evidence="3" id="KW-0808">Transferase</keyword>
<dbReference type="PANTHER" id="PTHR12176">
    <property type="entry name" value="SAM-DEPENDENT METHYLTRANSFERASE SUPERFAMILY PROTEIN"/>
    <property type="match status" value="1"/>
</dbReference>
<dbReference type="Proteomes" id="UP000187209">
    <property type="component" value="Unassembled WGS sequence"/>
</dbReference>
<dbReference type="GO" id="GO:0008757">
    <property type="term" value="F:S-adenosylmethionine-dependent methyltransferase activity"/>
    <property type="evidence" value="ECO:0007669"/>
    <property type="project" value="InterPro"/>
</dbReference>
<accession>A0A1R2CE06</accession>
<dbReference type="InterPro" id="IPR013216">
    <property type="entry name" value="Methyltransf_11"/>
</dbReference>
<protein>
    <recommendedName>
        <fullName evidence="4">Methyltransferase type 11 domain-containing protein</fullName>
    </recommendedName>
</protein>
<dbReference type="EMBL" id="MPUH01000182">
    <property type="protein sequence ID" value="OMJ87233.1"/>
    <property type="molecule type" value="Genomic_DNA"/>
</dbReference>
<organism evidence="5 6">
    <name type="scientific">Stentor coeruleus</name>
    <dbReference type="NCBI Taxonomy" id="5963"/>
    <lineage>
        <taxon>Eukaryota</taxon>
        <taxon>Sar</taxon>
        <taxon>Alveolata</taxon>
        <taxon>Ciliophora</taxon>
        <taxon>Postciliodesmatophora</taxon>
        <taxon>Heterotrichea</taxon>
        <taxon>Heterotrichida</taxon>
        <taxon>Stentoridae</taxon>
        <taxon>Stentor</taxon>
    </lineage>
</organism>
<dbReference type="Gene3D" id="3.40.50.150">
    <property type="entry name" value="Vaccinia Virus protein VP39"/>
    <property type="match status" value="1"/>
</dbReference>
<reference evidence="5 6" key="1">
    <citation type="submission" date="2016-11" db="EMBL/GenBank/DDBJ databases">
        <title>The macronuclear genome of Stentor coeruleus: a giant cell with tiny introns.</title>
        <authorList>
            <person name="Slabodnick M."/>
            <person name="Ruby J.G."/>
            <person name="Reiff S.B."/>
            <person name="Swart E.C."/>
            <person name="Gosai S."/>
            <person name="Prabakaran S."/>
            <person name="Witkowska E."/>
            <person name="Larue G.E."/>
            <person name="Fisher S."/>
            <person name="Freeman R.M."/>
            <person name="Gunawardena J."/>
            <person name="Chu W."/>
            <person name="Stover N.A."/>
            <person name="Gregory B.D."/>
            <person name="Nowacki M."/>
            <person name="Derisi J."/>
            <person name="Roy S.W."/>
            <person name="Marshall W.F."/>
            <person name="Sood P."/>
        </authorList>
    </citation>
    <scope>NUCLEOTIDE SEQUENCE [LARGE SCALE GENOMIC DNA]</scope>
    <source>
        <strain evidence="5">WM001</strain>
    </source>
</reference>
<sequence length="197" mass="23140">MASAQYGRSEYWEERYLHKKETYDWYHHWDGIKDIITQFILPTHNILHAGCGTSSLPFEMQAAGYSKIVNMDNSNILIEDMKQANEAGTMQWDHKDIRTMNYPDKSFDVVLEKGLLDSVLCGDRSRIMSQRMLSQIYRVLVDGGVYISVTHSPPEIRKSYFDERYWAVKDFKISMMRISSLKTDDEKIHYVYVCSKR</sequence>
<proteinExistence type="inferred from homology"/>
<dbReference type="SUPFAM" id="SSF53335">
    <property type="entry name" value="S-adenosyl-L-methionine-dependent methyltransferases"/>
    <property type="match status" value="1"/>
</dbReference>
<keyword evidence="6" id="KW-1185">Reference proteome</keyword>
<comment type="similarity">
    <text evidence="1">Belongs to the methyltransferase superfamily.</text>
</comment>
<dbReference type="InterPro" id="IPR051419">
    <property type="entry name" value="Lys/N-term_MeTrsfase_sf"/>
</dbReference>
<dbReference type="OrthoDB" id="411785at2759"/>
<dbReference type="CDD" id="cd02440">
    <property type="entry name" value="AdoMet_MTases"/>
    <property type="match status" value="1"/>
</dbReference>